<evidence type="ECO:0000256" key="7">
    <source>
        <dbReference type="SAM" id="Phobius"/>
    </source>
</evidence>
<feature type="transmembrane region" description="Helical" evidence="7">
    <location>
        <begin position="159"/>
        <end position="177"/>
    </location>
</feature>
<evidence type="ECO:0000256" key="1">
    <source>
        <dbReference type="ARBA" id="ARBA00004141"/>
    </source>
</evidence>
<dbReference type="PANTHER" id="PTHR30576">
    <property type="entry name" value="COLANIC BIOSYNTHESIS UDP-GLUCOSE LIPID CARRIER TRANSFERASE"/>
    <property type="match status" value="1"/>
</dbReference>
<protein>
    <submittedName>
        <fullName evidence="9">Sugar transferase</fullName>
    </submittedName>
</protein>
<keyword evidence="6 7" id="KW-0472">Membrane</keyword>
<gene>
    <name evidence="9" type="ORF">MRBLWS13_002765</name>
</gene>
<dbReference type="RefSeq" id="WP_349425923.1">
    <property type="nucleotide sequence ID" value="NZ_CP151632.1"/>
</dbReference>
<dbReference type="Pfam" id="PF02397">
    <property type="entry name" value="Bac_transf"/>
    <property type="match status" value="1"/>
</dbReference>
<organism evidence="9">
    <name type="scientific">Microbacterium sp. LWS13-1.2</name>
    <dbReference type="NCBI Taxonomy" id="3135264"/>
    <lineage>
        <taxon>Bacteria</taxon>
        <taxon>Bacillati</taxon>
        <taxon>Actinomycetota</taxon>
        <taxon>Actinomycetes</taxon>
        <taxon>Micrococcales</taxon>
        <taxon>Microbacteriaceae</taxon>
        <taxon>Microbacterium</taxon>
    </lineage>
</organism>
<evidence type="ECO:0000256" key="3">
    <source>
        <dbReference type="ARBA" id="ARBA00022679"/>
    </source>
</evidence>
<dbReference type="EMBL" id="CP151632">
    <property type="protein sequence ID" value="WZO35087.1"/>
    <property type="molecule type" value="Genomic_DNA"/>
</dbReference>
<evidence type="ECO:0000256" key="5">
    <source>
        <dbReference type="ARBA" id="ARBA00022989"/>
    </source>
</evidence>
<evidence type="ECO:0000256" key="4">
    <source>
        <dbReference type="ARBA" id="ARBA00022692"/>
    </source>
</evidence>
<dbReference type="GO" id="GO:0016780">
    <property type="term" value="F:phosphotransferase activity, for other substituted phosphate groups"/>
    <property type="evidence" value="ECO:0007669"/>
    <property type="project" value="TreeGrafter"/>
</dbReference>
<evidence type="ECO:0000256" key="2">
    <source>
        <dbReference type="ARBA" id="ARBA00006464"/>
    </source>
</evidence>
<dbReference type="NCBIfam" id="TIGR03025">
    <property type="entry name" value="EPS_sugtrans"/>
    <property type="match status" value="1"/>
</dbReference>
<proteinExistence type="inferred from homology"/>
<keyword evidence="4 7" id="KW-0812">Transmembrane</keyword>
<comment type="subcellular location">
    <subcellularLocation>
        <location evidence="1">Membrane</location>
        <topology evidence="1">Multi-pass membrane protein</topology>
    </subcellularLocation>
</comment>
<feature type="domain" description="Bacterial sugar transferase" evidence="8">
    <location>
        <begin position="328"/>
        <end position="515"/>
    </location>
</feature>
<feature type="transmembrane region" description="Helical" evidence="7">
    <location>
        <begin position="135"/>
        <end position="153"/>
    </location>
</feature>
<comment type="similarity">
    <text evidence="2">Belongs to the bacterial sugar transferase family.</text>
</comment>
<feature type="transmembrane region" description="Helical" evidence="7">
    <location>
        <begin position="97"/>
        <end position="114"/>
    </location>
</feature>
<evidence type="ECO:0000259" key="8">
    <source>
        <dbReference type="Pfam" id="PF02397"/>
    </source>
</evidence>
<keyword evidence="3 9" id="KW-0808">Transferase</keyword>
<feature type="transmembrane region" description="Helical" evidence="7">
    <location>
        <begin position="333"/>
        <end position="354"/>
    </location>
</feature>
<evidence type="ECO:0000256" key="6">
    <source>
        <dbReference type="ARBA" id="ARBA00023136"/>
    </source>
</evidence>
<dbReference type="PANTHER" id="PTHR30576:SF10">
    <property type="entry name" value="SLL5057 PROTEIN"/>
    <property type="match status" value="1"/>
</dbReference>
<sequence>MDRGLKPTAIEAAPTGAGGVTRTLLRRPTPTRPLLDVLPDAIAPRAQPSLERRHLWERRYRRRLIATDAVCITAAAAAAIVFEAAAGVPIAQLAGPARIGLFVICAWMTLLALARTREPSVLGAGAAEYMRLGHATGFAFGILSVVFILAQLPGLRAQLIIALPVGLVALVLSRWLWRRWLIHERERGECVSRVLVAGTRDDVEYVIEKLVHDPHHAFLVIGATTTDGVFEPIDIEDHLYPVIGSIRFTAAYGREAGADTIVVASTPDDDRDFVRRLGWELEGSAAELVLCNRLTDVAGPRLSLRPLDGLPLVQVKIPEFEGGIHAIKRGMDVVLSLLALLPIALIAPFVAVAIKLDSRGPVLFHQLRVGRDGRQFSMLKFRTMVVDAEERRAELLAQNDGAGPLFKVKRDPRVTRVGAILRRFSIDELPQFVNVLRGDMSIVGPRPPLPNEVTSYDGSVYRRLYIKPGITGLWQISGRSDLTWADSVRLDLRYVENWSIATDVMIMWRTAKVMMAPKGAY</sequence>
<keyword evidence="5 7" id="KW-1133">Transmembrane helix</keyword>
<evidence type="ECO:0000313" key="9">
    <source>
        <dbReference type="EMBL" id="WZO35087.1"/>
    </source>
</evidence>
<reference evidence="9" key="1">
    <citation type="submission" date="2024-04" db="EMBL/GenBank/DDBJ databases">
        <authorList>
            <person name="Roder T."/>
            <person name="Oberhansli S."/>
            <person name="Kreuzer M."/>
        </authorList>
    </citation>
    <scope>NUCLEOTIDE SEQUENCE</scope>
    <source>
        <strain evidence="9">LWS13-1.2</strain>
    </source>
</reference>
<dbReference type="InterPro" id="IPR017475">
    <property type="entry name" value="EPS_sugar_tfrase"/>
</dbReference>
<dbReference type="AlphaFoldDB" id="A0AAU6SDV0"/>
<dbReference type="InterPro" id="IPR003362">
    <property type="entry name" value="Bact_transf"/>
</dbReference>
<feature type="transmembrane region" description="Helical" evidence="7">
    <location>
        <begin position="64"/>
        <end position="91"/>
    </location>
</feature>
<name>A0AAU6SDV0_9MICO</name>
<dbReference type="GO" id="GO:0016020">
    <property type="term" value="C:membrane"/>
    <property type="evidence" value="ECO:0007669"/>
    <property type="project" value="UniProtKB-SubCell"/>
</dbReference>
<accession>A0AAU6SDV0</accession>